<dbReference type="InterPro" id="IPR042095">
    <property type="entry name" value="SUMF_sf"/>
</dbReference>
<dbReference type="InterPro" id="IPR000157">
    <property type="entry name" value="TIR_dom"/>
</dbReference>
<evidence type="ECO:0000313" key="3">
    <source>
        <dbReference type="Proteomes" id="UP000019141"/>
    </source>
</evidence>
<dbReference type="SUPFAM" id="SSF56436">
    <property type="entry name" value="C-type lectin-like"/>
    <property type="match status" value="1"/>
</dbReference>
<evidence type="ECO:0000313" key="2">
    <source>
        <dbReference type="EMBL" id="ETW92574.1"/>
    </source>
</evidence>
<dbReference type="AlphaFoldDB" id="W4L3U3"/>
<comment type="caution">
    <text evidence="2">The sequence shown here is derived from an EMBL/GenBank/DDBJ whole genome shotgun (WGS) entry which is preliminary data.</text>
</comment>
<accession>W4L3U3</accession>
<dbReference type="EMBL" id="AZHW01001436">
    <property type="protein sequence ID" value="ETW92574.1"/>
    <property type="molecule type" value="Genomic_DNA"/>
</dbReference>
<dbReference type="SUPFAM" id="SSF52200">
    <property type="entry name" value="Toll/Interleukin receptor TIR domain"/>
    <property type="match status" value="1"/>
</dbReference>
<dbReference type="HOGENOM" id="CLU_1357133_0_0_7"/>
<reference evidence="2 3" key="1">
    <citation type="journal article" date="2014" name="Nature">
        <title>An environmental bacterial taxon with a large and distinct metabolic repertoire.</title>
        <authorList>
            <person name="Wilson M.C."/>
            <person name="Mori T."/>
            <person name="Ruckert C."/>
            <person name="Uria A.R."/>
            <person name="Helf M.J."/>
            <person name="Takada K."/>
            <person name="Gernert C."/>
            <person name="Steffens U.A."/>
            <person name="Heycke N."/>
            <person name="Schmitt S."/>
            <person name="Rinke C."/>
            <person name="Helfrich E.J."/>
            <person name="Brachmann A.O."/>
            <person name="Gurgui C."/>
            <person name="Wakimoto T."/>
            <person name="Kracht M."/>
            <person name="Crusemann M."/>
            <person name="Hentschel U."/>
            <person name="Abe I."/>
            <person name="Matsunaga S."/>
            <person name="Kalinowski J."/>
            <person name="Takeyama H."/>
            <person name="Piel J."/>
        </authorList>
    </citation>
    <scope>NUCLEOTIDE SEQUENCE [LARGE SCALE GENOMIC DNA]</scope>
    <source>
        <strain evidence="3">TSY1</strain>
    </source>
</reference>
<dbReference type="PROSITE" id="PS50104">
    <property type="entry name" value="TIR"/>
    <property type="match status" value="1"/>
</dbReference>
<organism evidence="2 3">
    <name type="scientific">Entotheonella factor</name>
    <dbReference type="NCBI Taxonomy" id="1429438"/>
    <lineage>
        <taxon>Bacteria</taxon>
        <taxon>Pseudomonadati</taxon>
        <taxon>Nitrospinota/Tectimicrobiota group</taxon>
        <taxon>Candidatus Tectimicrobiota</taxon>
        <taxon>Candidatus Entotheonellia</taxon>
        <taxon>Candidatus Entotheonellales</taxon>
        <taxon>Candidatus Entotheonellaceae</taxon>
        <taxon>Candidatus Entotheonella</taxon>
    </lineage>
</organism>
<proteinExistence type="predicted"/>
<dbReference type="InterPro" id="IPR016187">
    <property type="entry name" value="CTDL_fold"/>
</dbReference>
<dbReference type="Gene3D" id="3.40.50.10140">
    <property type="entry name" value="Toll/interleukin-1 receptor homology (TIR) domain"/>
    <property type="match status" value="1"/>
</dbReference>
<dbReference type="InterPro" id="IPR035897">
    <property type="entry name" value="Toll_tir_struct_dom_sf"/>
</dbReference>
<sequence>MPRIFLCHASEDKPQVREIYHRLKDLGFEPWLDEKDLLPGQDWDLLIETTLKTSDFVMVFLSERSVDKIGYVQREFRRARSRSEEMPQGYIYTIPVKLDDCEVPEQFSVYHWVNLKNEAAFDQVVQALRLGLEQRGETIIEPPPSGFQSTYTNCVGMEFVLIPAGTFTMGCPTSDEMAKPYEQPEHRVKISQPFYLTQVASY</sequence>
<protein>
    <recommendedName>
        <fullName evidence="1">TIR domain-containing protein</fullName>
    </recommendedName>
</protein>
<dbReference type="Pfam" id="PF13676">
    <property type="entry name" value="TIR_2"/>
    <property type="match status" value="1"/>
</dbReference>
<feature type="domain" description="TIR" evidence="1">
    <location>
        <begin position="1"/>
        <end position="132"/>
    </location>
</feature>
<dbReference type="Proteomes" id="UP000019141">
    <property type="component" value="Unassembled WGS sequence"/>
</dbReference>
<dbReference type="Gene3D" id="3.90.1580.10">
    <property type="entry name" value="paralog of FGE (formylglycine-generating enzyme)"/>
    <property type="match status" value="1"/>
</dbReference>
<dbReference type="GO" id="GO:0007165">
    <property type="term" value="P:signal transduction"/>
    <property type="evidence" value="ECO:0007669"/>
    <property type="project" value="InterPro"/>
</dbReference>
<name>W4L3U3_ENTF1</name>
<evidence type="ECO:0000259" key="1">
    <source>
        <dbReference type="PROSITE" id="PS50104"/>
    </source>
</evidence>
<feature type="non-terminal residue" evidence="2">
    <location>
        <position position="202"/>
    </location>
</feature>
<gene>
    <name evidence="2" type="ORF">ETSY1_43045</name>
</gene>
<keyword evidence="3" id="KW-1185">Reference proteome</keyword>